<feature type="chain" id="PRO_5032809081" evidence="2">
    <location>
        <begin position="24"/>
        <end position="248"/>
    </location>
</feature>
<dbReference type="EMBL" id="WTYA01000003">
    <property type="protein sequence ID" value="MXP28159.1"/>
    <property type="molecule type" value="Genomic_DNA"/>
</dbReference>
<comment type="caution">
    <text evidence="4">The sequence shown here is derived from an EMBL/GenBank/DDBJ whole genome shotgun (WGS) entry which is preliminary data.</text>
</comment>
<dbReference type="OrthoDB" id="7553852at2"/>
<dbReference type="InterPro" id="IPR013424">
    <property type="entry name" value="Ice-binding_C"/>
</dbReference>
<evidence type="ECO:0000256" key="2">
    <source>
        <dbReference type="SAM" id="SignalP"/>
    </source>
</evidence>
<accession>A0A845AFG3</accession>
<dbReference type="NCBIfam" id="TIGR02595">
    <property type="entry name" value="PEP_CTERM"/>
    <property type="match status" value="1"/>
</dbReference>
<dbReference type="RefSeq" id="WP_160752467.1">
    <property type="nucleotide sequence ID" value="NZ_WTYA01000003.1"/>
</dbReference>
<sequence>MKLRTAFTAALLAGLALPTAANAAVKITNIAGNPGFETGKIIYFPGGIGGNAGTTSANVYVGGMTLKGVDTATNDPVSFDTYCIDILNYLHTGSFNAQAFALSDLTKQTQIEALLSNTAGYIASAATLGQQKDISAGIQMAVWEIAFENGTSNYSLSSGDFRMGNYGSVQSNAIGLGQSYLDNLGSWSVLPGFQFGTLTSAKGANQSQIYFNQSAVPEPATWALMILGFGMVGGVLRKQRKTTNLAFA</sequence>
<dbReference type="Proteomes" id="UP000439780">
    <property type="component" value="Unassembled WGS sequence"/>
</dbReference>
<evidence type="ECO:0000259" key="3">
    <source>
        <dbReference type="Pfam" id="PF07589"/>
    </source>
</evidence>
<keyword evidence="5" id="KW-1185">Reference proteome</keyword>
<keyword evidence="1" id="KW-1133">Transmembrane helix</keyword>
<feature type="signal peptide" evidence="2">
    <location>
        <begin position="1"/>
        <end position="23"/>
    </location>
</feature>
<gene>
    <name evidence="4" type="ORF">GRI58_04895</name>
</gene>
<dbReference type="NCBIfam" id="NF035944">
    <property type="entry name" value="PEPxxWA-CTERM"/>
    <property type="match status" value="1"/>
</dbReference>
<organism evidence="4 5">
    <name type="scientific">Qipengyuania algicida</name>
    <dbReference type="NCBI Taxonomy" id="1836209"/>
    <lineage>
        <taxon>Bacteria</taxon>
        <taxon>Pseudomonadati</taxon>
        <taxon>Pseudomonadota</taxon>
        <taxon>Alphaproteobacteria</taxon>
        <taxon>Sphingomonadales</taxon>
        <taxon>Erythrobacteraceae</taxon>
        <taxon>Qipengyuania</taxon>
    </lineage>
</organism>
<evidence type="ECO:0000256" key="1">
    <source>
        <dbReference type="SAM" id="Phobius"/>
    </source>
</evidence>
<reference evidence="4 5" key="1">
    <citation type="submission" date="2019-12" db="EMBL/GenBank/DDBJ databases">
        <title>Genomic-based taxomic classification of the family Erythrobacteraceae.</title>
        <authorList>
            <person name="Xu L."/>
        </authorList>
    </citation>
    <scope>NUCLEOTIDE SEQUENCE [LARGE SCALE GENOMIC DNA]</scope>
    <source>
        <strain evidence="4 5">KEMB 9005-328</strain>
    </source>
</reference>
<keyword evidence="1" id="KW-0472">Membrane</keyword>
<keyword evidence="1" id="KW-0812">Transmembrane</keyword>
<feature type="transmembrane region" description="Helical" evidence="1">
    <location>
        <begin position="219"/>
        <end position="236"/>
    </location>
</feature>
<name>A0A845AFG3_9SPHN</name>
<evidence type="ECO:0000313" key="5">
    <source>
        <dbReference type="Proteomes" id="UP000439780"/>
    </source>
</evidence>
<keyword evidence="2" id="KW-0732">Signal</keyword>
<evidence type="ECO:0000313" key="4">
    <source>
        <dbReference type="EMBL" id="MXP28159.1"/>
    </source>
</evidence>
<proteinExistence type="predicted"/>
<protein>
    <submittedName>
        <fullName evidence="4">PEPxxWA-CTERM sorting domain-containing protein</fullName>
    </submittedName>
</protein>
<dbReference type="AlphaFoldDB" id="A0A845AFG3"/>
<feature type="domain" description="Ice-binding protein C-terminal" evidence="3">
    <location>
        <begin position="215"/>
        <end position="240"/>
    </location>
</feature>
<dbReference type="Pfam" id="PF07589">
    <property type="entry name" value="PEP-CTERM"/>
    <property type="match status" value="1"/>
</dbReference>